<evidence type="ECO:0000256" key="1">
    <source>
        <dbReference type="SAM" id="Phobius"/>
    </source>
</evidence>
<dbReference type="AlphaFoldDB" id="A0A645GT48"/>
<gene>
    <name evidence="2" type="ORF">SDC9_177392</name>
</gene>
<keyword evidence="1" id="KW-0812">Transmembrane</keyword>
<reference evidence="2" key="1">
    <citation type="submission" date="2019-08" db="EMBL/GenBank/DDBJ databases">
        <authorList>
            <person name="Kucharzyk K."/>
            <person name="Murdoch R.W."/>
            <person name="Higgins S."/>
            <person name="Loffler F."/>
        </authorList>
    </citation>
    <scope>NUCLEOTIDE SEQUENCE</scope>
</reference>
<organism evidence="2">
    <name type="scientific">bioreactor metagenome</name>
    <dbReference type="NCBI Taxonomy" id="1076179"/>
    <lineage>
        <taxon>unclassified sequences</taxon>
        <taxon>metagenomes</taxon>
        <taxon>ecological metagenomes</taxon>
    </lineage>
</organism>
<comment type="caution">
    <text evidence="2">The sequence shown here is derived from an EMBL/GenBank/DDBJ whole genome shotgun (WGS) entry which is preliminary data.</text>
</comment>
<feature type="transmembrane region" description="Helical" evidence="1">
    <location>
        <begin position="12"/>
        <end position="34"/>
    </location>
</feature>
<sequence length="79" mass="8827">MSRIIKNTELTKLLILTGVLTLASIALYIVGYFIYGDILSFDSVYLAAFIFVTGFTFFSLLSTLLFAFKLLKKGKTNTD</sequence>
<accession>A0A645GT48</accession>
<keyword evidence="1" id="KW-1133">Transmembrane helix</keyword>
<evidence type="ECO:0000313" key="2">
    <source>
        <dbReference type="EMBL" id="MPN29935.1"/>
    </source>
</evidence>
<keyword evidence="1" id="KW-0472">Membrane</keyword>
<proteinExistence type="predicted"/>
<dbReference type="EMBL" id="VSSQ01080849">
    <property type="protein sequence ID" value="MPN29935.1"/>
    <property type="molecule type" value="Genomic_DNA"/>
</dbReference>
<name>A0A645GT48_9ZZZZ</name>
<feature type="transmembrane region" description="Helical" evidence="1">
    <location>
        <begin position="46"/>
        <end position="68"/>
    </location>
</feature>
<protein>
    <submittedName>
        <fullName evidence="2">Uncharacterized protein</fullName>
    </submittedName>
</protein>